<feature type="domain" description="Cytochrome c-552/DMSO reductase-like haem-binding" evidence="7">
    <location>
        <begin position="26"/>
        <end position="273"/>
    </location>
</feature>
<dbReference type="Gene3D" id="2.60.40.1190">
    <property type="match status" value="1"/>
</dbReference>
<dbReference type="Pfam" id="PF09459">
    <property type="entry name" value="EB_dh"/>
    <property type="match status" value="1"/>
</dbReference>
<gene>
    <name evidence="8" type="ORF">JFY56_22180</name>
</gene>
<evidence type="ECO:0000256" key="1">
    <source>
        <dbReference type="ARBA" id="ARBA00022448"/>
    </source>
</evidence>
<dbReference type="EMBL" id="JAELYA010000010">
    <property type="protein sequence ID" value="MBO3277933.1"/>
    <property type="molecule type" value="Genomic_DNA"/>
</dbReference>
<evidence type="ECO:0000256" key="2">
    <source>
        <dbReference type="ARBA" id="ARBA00022617"/>
    </source>
</evidence>
<feature type="signal peptide" evidence="6">
    <location>
        <begin position="1"/>
        <end position="23"/>
    </location>
</feature>
<accession>A0ABS3TXM9</accession>
<evidence type="ECO:0000256" key="3">
    <source>
        <dbReference type="ARBA" id="ARBA00022723"/>
    </source>
</evidence>
<keyword evidence="4" id="KW-0249">Electron transport</keyword>
<organism evidence="8 9">
    <name type="scientific">Pseudomonas schmalbachii</name>
    <dbReference type="NCBI Taxonomy" id="2816993"/>
    <lineage>
        <taxon>Bacteria</taxon>
        <taxon>Pseudomonadati</taxon>
        <taxon>Pseudomonadota</taxon>
        <taxon>Gammaproteobacteria</taxon>
        <taxon>Pseudomonadales</taxon>
        <taxon>Pseudomonadaceae</taxon>
        <taxon>Pseudomonas</taxon>
    </lineage>
</organism>
<evidence type="ECO:0000259" key="7">
    <source>
        <dbReference type="SMART" id="SM00887"/>
    </source>
</evidence>
<dbReference type="SMART" id="SM00887">
    <property type="entry name" value="EB_dh"/>
    <property type="match status" value="1"/>
</dbReference>
<dbReference type="InterPro" id="IPR019020">
    <property type="entry name" value="Cyt-c552/DMSO_Rdtase_haem-bd"/>
</dbReference>
<evidence type="ECO:0000256" key="6">
    <source>
        <dbReference type="SAM" id="SignalP"/>
    </source>
</evidence>
<keyword evidence="6" id="KW-0732">Signal</keyword>
<dbReference type="RefSeq" id="WP_208316320.1">
    <property type="nucleotide sequence ID" value="NZ_JAELYA010000010.1"/>
</dbReference>
<reference evidence="8 9" key="1">
    <citation type="submission" date="2020-12" db="EMBL/GenBank/DDBJ databases">
        <title>Pseudomonas schmalbachii sp. nov. isolated from millipede gut.</title>
        <authorList>
            <person name="Shelomi M."/>
        </authorList>
    </citation>
    <scope>NUCLEOTIDE SEQUENCE [LARGE SCALE GENOMIC DNA]</scope>
    <source>
        <strain evidence="8 9">Milli4</strain>
    </source>
</reference>
<keyword evidence="9" id="KW-1185">Reference proteome</keyword>
<evidence type="ECO:0000256" key="5">
    <source>
        <dbReference type="ARBA" id="ARBA00023004"/>
    </source>
</evidence>
<keyword evidence="2" id="KW-0349">Heme</keyword>
<sequence>MERNRIASAVGMALALLAGNVIAAPPATWDAVPATEITLFYPGVSPLEWITKGTEHGGARALKKGESCIDCHSEEAVEMGQKIVSGEKIEPSPIPGKAPYIETRVQAAHDGENLYLRFTWKQPKASGAAGMDEKNPVKIAYMLEASDKIELAGQSGCWATCHNDARTMPGAANDKTKYVKGGSLADGVFYDLNQWRSGENKAFDGYVADQRVMEGGQALLGAEGKLNGDTWEVVFTRKLVGGEGDVALESGKTYNFGFAIHDDSAAGRFHHVSLGYKLGIDNAEAQINAAKQ</sequence>
<dbReference type="Proteomes" id="UP000669060">
    <property type="component" value="Unassembled WGS sequence"/>
</dbReference>
<evidence type="ECO:0000256" key="4">
    <source>
        <dbReference type="ARBA" id="ARBA00022982"/>
    </source>
</evidence>
<keyword evidence="1" id="KW-0813">Transport</keyword>
<evidence type="ECO:0000313" key="8">
    <source>
        <dbReference type="EMBL" id="MBO3277933.1"/>
    </source>
</evidence>
<proteinExistence type="predicted"/>
<feature type="chain" id="PRO_5045677764" description="Cytochrome c-552/DMSO reductase-like haem-binding domain-containing protein" evidence="6">
    <location>
        <begin position="24"/>
        <end position="292"/>
    </location>
</feature>
<protein>
    <recommendedName>
        <fullName evidence="7">Cytochrome c-552/DMSO reductase-like haem-binding domain-containing protein</fullName>
    </recommendedName>
</protein>
<keyword evidence="5" id="KW-0408">Iron</keyword>
<comment type="caution">
    <text evidence="8">The sequence shown here is derived from an EMBL/GenBank/DDBJ whole genome shotgun (WGS) entry which is preliminary data.</text>
</comment>
<evidence type="ECO:0000313" key="9">
    <source>
        <dbReference type="Proteomes" id="UP000669060"/>
    </source>
</evidence>
<name>A0ABS3TXM9_9PSED</name>
<keyword evidence="3" id="KW-0479">Metal-binding</keyword>